<dbReference type="WBParaSite" id="nRc.2.0.1.t15394-RA">
    <property type="protein sequence ID" value="nRc.2.0.1.t15394-RA"/>
    <property type="gene ID" value="nRc.2.0.1.g15394"/>
</dbReference>
<dbReference type="AlphaFoldDB" id="A0A915INE1"/>
<evidence type="ECO:0000313" key="4">
    <source>
        <dbReference type="Proteomes" id="UP000887565"/>
    </source>
</evidence>
<organism evidence="4 5">
    <name type="scientific">Romanomermis culicivorax</name>
    <name type="common">Nematode worm</name>
    <dbReference type="NCBI Taxonomy" id="13658"/>
    <lineage>
        <taxon>Eukaryota</taxon>
        <taxon>Metazoa</taxon>
        <taxon>Ecdysozoa</taxon>
        <taxon>Nematoda</taxon>
        <taxon>Enoplea</taxon>
        <taxon>Dorylaimia</taxon>
        <taxon>Mermithida</taxon>
        <taxon>Mermithoidea</taxon>
        <taxon>Mermithidae</taxon>
        <taxon>Romanomermis</taxon>
    </lineage>
</organism>
<dbReference type="GO" id="GO:0044325">
    <property type="term" value="F:transmembrane transporter binding"/>
    <property type="evidence" value="ECO:0007669"/>
    <property type="project" value="TreeGrafter"/>
</dbReference>
<dbReference type="GO" id="GO:0016020">
    <property type="term" value="C:membrane"/>
    <property type="evidence" value="ECO:0007669"/>
    <property type="project" value="InterPro"/>
</dbReference>
<dbReference type="GO" id="GO:0006887">
    <property type="term" value="P:exocytosis"/>
    <property type="evidence" value="ECO:0007669"/>
    <property type="project" value="InterPro"/>
</dbReference>
<dbReference type="GO" id="GO:0031267">
    <property type="term" value="F:small GTPase binding"/>
    <property type="evidence" value="ECO:0007669"/>
    <property type="project" value="InterPro"/>
</dbReference>
<dbReference type="PROSITE" id="PS50916">
    <property type="entry name" value="RABBD"/>
    <property type="match status" value="1"/>
</dbReference>
<feature type="region of interest" description="Disordered" evidence="2">
    <location>
        <begin position="433"/>
        <end position="474"/>
    </location>
</feature>
<proteinExistence type="predicted"/>
<dbReference type="InterPro" id="IPR011011">
    <property type="entry name" value="Znf_FYVE_PHD"/>
</dbReference>
<feature type="coiled-coil region" evidence="1">
    <location>
        <begin position="17"/>
        <end position="63"/>
    </location>
</feature>
<dbReference type="InterPro" id="IPR010911">
    <property type="entry name" value="Rab_BD"/>
</dbReference>
<dbReference type="Proteomes" id="UP000887565">
    <property type="component" value="Unplaced"/>
</dbReference>
<protein>
    <submittedName>
        <fullName evidence="5">RabBD domain-containing protein</fullName>
    </submittedName>
</protein>
<feature type="compositionally biased region" description="Basic and acidic residues" evidence="2">
    <location>
        <begin position="371"/>
        <end position="388"/>
    </location>
</feature>
<feature type="compositionally biased region" description="Basic and acidic residues" evidence="2">
    <location>
        <begin position="200"/>
        <end position="209"/>
    </location>
</feature>
<evidence type="ECO:0000256" key="2">
    <source>
        <dbReference type="SAM" id="MobiDB-lite"/>
    </source>
</evidence>
<name>A0A915INE1_ROMCU</name>
<evidence type="ECO:0000259" key="3">
    <source>
        <dbReference type="PROSITE" id="PS50916"/>
    </source>
</evidence>
<feature type="region of interest" description="Disordered" evidence="2">
    <location>
        <begin position="249"/>
        <end position="297"/>
    </location>
</feature>
<dbReference type="GO" id="GO:0006886">
    <property type="term" value="P:intracellular protein transport"/>
    <property type="evidence" value="ECO:0007669"/>
    <property type="project" value="InterPro"/>
</dbReference>
<dbReference type="InterPro" id="IPR013083">
    <property type="entry name" value="Znf_RING/FYVE/PHD"/>
</dbReference>
<feature type="compositionally biased region" description="Basic and acidic residues" evidence="2">
    <location>
        <begin position="442"/>
        <end position="474"/>
    </location>
</feature>
<dbReference type="InterPro" id="IPR039032">
    <property type="entry name" value="Rim-like"/>
</dbReference>
<accession>A0A915INE1</accession>
<feature type="compositionally biased region" description="Low complexity" evidence="2">
    <location>
        <begin position="210"/>
        <end position="224"/>
    </location>
</feature>
<feature type="region of interest" description="Disordered" evidence="2">
    <location>
        <begin position="339"/>
        <end position="397"/>
    </location>
</feature>
<feature type="region of interest" description="Disordered" evidence="2">
    <location>
        <begin position="200"/>
        <end position="228"/>
    </location>
</feature>
<feature type="compositionally biased region" description="Low complexity" evidence="2">
    <location>
        <begin position="136"/>
        <end position="160"/>
    </location>
</feature>
<sequence>MNYDPTNEMAAPDLSHLTEEERKIIEEVMKRQNAEENSEKRMREQHEKELKEIEKLIEERRTSILNVQATMDPALCQICQKTKFADGIGRKCVHCQLKQVSWACQLCSKRQELLSKSGIWFQNRRQLPADHPPPLQKSLQPSSTTTTPPAFSPIAAATPSVETTPSKKLDRKYSTDWAKSLKEPHQCYEDDHRHVTLSDIKKKSPDEKNVTASTSTSTVATTKTGKVEATPKDETVASRMADNTDDRQVENGVEAPNGLKTEVSKPHDPSCKVSSPETMKYPRNGPSTSMSPRFPDYKLGDTAGIELEQHKVPFRDNGANGKNIVVNERLDLDRLDVHPIDQTLPNGPFRQSFKTPSSPPSPTSVENESNNYDKEKENNKIENAESKKQQQNGAPRRALYQKRSLNDCASNQAFLKHEEKRAEKSYCQRVINNSSSSSSSLEDEHLYRRSKVDQARKKSDPKGRKEQVHRKTDTLSERTDFKNDQVTHNRIFVLVT</sequence>
<dbReference type="PANTHER" id="PTHR12157:SF21">
    <property type="entry name" value="RAB3 INTERACTING MOLECULE, ISOFORM F"/>
    <property type="match status" value="1"/>
</dbReference>
<dbReference type="GO" id="GO:0042391">
    <property type="term" value="P:regulation of membrane potential"/>
    <property type="evidence" value="ECO:0007669"/>
    <property type="project" value="TreeGrafter"/>
</dbReference>
<evidence type="ECO:0000256" key="1">
    <source>
        <dbReference type="SAM" id="Coils"/>
    </source>
</evidence>
<keyword evidence="1" id="KW-0175">Coiled coil</keyword>
<feature type="domain" description="RabBD" evidence="3">
    <location>
        <begin position="11"/>
        <end position="124"/>
    </location>
</feature>
<dbReference type="SUPFAM" id="SSF57903">
    <property type="entry name" value="FYVE/PHD zinc finger"/>
    <property type="match status" value="1"/>
</dbReference>
<evidence type="ECO:0000313" key="5">
    <source>
        <dbReference type="WBParaSite" id="nRc.2.0.1.t15394-RA"/>
    </source>
</evidence>
<reference evidence="5" key="1">
    <citation type="submission" date="2022-11" db="UniProtKB">
        <authorList>
            <consortium name="WormBaseParasite"/>
        </authorList>
    </citation>
    <scope>IDENTIFICATION</scope>
</reference>
<feature type="region of interest" description="Disordered" evidence="2">
    <location>
        <begin position="125"/>
        <end position="171"/>
    </location>
</feature>
<keyword evidence="4" id="KW-1185">Reference proteome</keyword>
<dbReference type="PANTHER" id="PTHR12157">
    <property type="entry name" value="REGULATING SYNAPTIC MEMBRANE EXOCYTOSIS PROTEIN"/>
    <property type="match status" value="1"/>
</dbReference>
<dbReference type="Gene3D" id="3.30.40.10">
    <property type="entry name" value="Zinc/RING finger domain, C3HC4 (zinc finger)"/>
    <property type="match status" value="1"/>
</dbReference>